<feature type="region of interest" description="Disordered" evidence="3">
    <location>
        <begin position="1001"/>
        <end position="1027"/>
    </location>
</feature>
<dbReference type="Gene3D" id="2.60.120.290">
    <property type="entry name" value="Spermadhesin, CUB domain"/>
    <property type="match status" value="1"/>
</dbReference>
<dbReference type="InterPro" id="IPR003961">
    <property type="entry name" value="FN3_dom"/>
</dbReference>
<keyword evidence="4" id="KW-0472">Membrane</keyword>
<sequence>MDMDSSSCANNYLMIVEGSTALLNKICYANNKTTAYFASKSAQLTVSYGAVSGDYRGFRAVYYIRSESSELTETAGYIASPGYPVSYNEKASYVWVITALSGNTITLSVQGNTEGNYDFVNLYDGSNRIQSLTGVITLQSFSSTTNTMRIEFTSDHSVSYSGFTVSYEVYGLYGGLCNSSETCREGLTCNGNVCSCSAFELYEQSTSTCKNYTTYGNRCRTTCLPGLTCSEDLCGCTSSQYYNHINGTCNTKLPHGSECSLSEECAPGLHCYNSLCRCSTSQFYDTSSTSCKSGVLYGEICTSEVHCIEGLQCILNICNCSSTEYFETSLRTCENRAVYGSSCTSQNHCVEGLLCLSNVCNCSSTQYFDGSTQTCKNKLSHGNFCSTTEQCISGLECNGTMCVCSDTEFYHNDKCKNRVVYGYRCTSQNQCVEGLLCLSNVCNCSSTQYFDQSTQTCIDRVIYRRSCTSQTQCVEGLLCLSNVCHCSSTQYFKNSTQTCKDKLSHGNFCNTTEQCILGFECNGTMCVCSATEFYYNGACKNRVVYGNRCTSQNHCVEGLLCLSNVCNCSSTQYFDQSSQTCKNKLSHGNFCHTTEQCMSGLQCNGTMCVCSATEFYDDKTCKNKYFHGGSCSHTDQCLSPLLCRTETNVNLLCICPISMFLTNASICLDDSALKPKVSNESIIKTDSILLKWTIETPNSTFFFTVEWENESIETNTSELYVENLSPGSEYSFIITTHTPDDNYYDTKFQESQFSIITKQSHGQPCNEAYDCTEEASCTNGVCVCLPKYYPNTFTESCEPRLAKGYICNSNDDCKESLTCIQARCGCQSGQYYHSIRQGCYSVLKKEQLCDPSIENMCEPPDLICTSETAYTSNYTCQQNTNLTSKENNLNTVLVVVAGVGWVAALVTVIIMLILHSRNQKKSPNIDLDLPEIHPSCGTLTTNIDSRVLTINDYNSFPIKTESDSIVKTPEAKGCCSSMIYSDCKPDEVDKVEMNYEDVDLGINDHENKDKNNGDEDDAYQKFGDYEK</sequence>
<evidence type="ECO:0000256" key="1">
    <source>
        <dbReference type="ARBA" id="ARBA00023157"/>
    </source>
</evidence>
<accession>A0A2C9LK86</accession>
<name>A0A2C9LK86_BIOGL</name>
<dbReference type="CDD" id="cd00041">
    <property type="entry name" value="CUB"/>
    <property type="match status" value="1"/>
</dbReference>
<dbReference type="InterPro" id="IPR000859">
    <property type="entry name" value="CUB_dom"/>
</dbReference>
<evidence type="ECO:0000259" key="5">
    <source>
        <dbReference type="PROSITE" id="PS01180"/>
    </source>
</evidence>
<organism evidence="7 8">
    <name type="scientific">Biomphalaria glabrata</name>
    <name type="common">Bloodfluke planorb</name>
    <name type="synonym">Freshwater snail</name>
    <dbReference type="NCBI Taxonomy" id="6526"/>
    <lineage>
        <taxon>Eukaryota</taxon>
        <taxon>Metazoa</taxon>
        <taxon>Spiralia</taxon>
        <taxon>Lophotrochozoa</taxon>
        <taxon>Mollusca</taxon>
        <taxon>Gastropoda</taxon>
        <taxon>Heterobranchia</taxon>
        <taxon>Euthyneura</taxon>
        <taxon>Panpulmonata</taxon>
        <taxon>Hygrophila</taxon>
        <taxon>Lymnaeoidea</taxon>
        <taxon>Planorbidae</taxon>
        <taxon>Biomphalaria</taxon>
    </lineage>
</organism>
<feature type="domain" description="CUB" evidence="5">
    <location>
        <begin position="67"/>
        <end position="170"/>
    </location>
</feature>
<evidence type="ECO:0000256" key="3">
    <source>
        <dbReference type="SAM" id="MobiDB-lite"/>
    </source>
</evidence>
<dbReference type="Pfam" id="PF01683">
    <property type="entry name" value="EB"/>
    <property type="match status" value="2"/>
</dbReference>
<dbReference type="InterPro" id="IPR035914">
    <property type="entry name" value="Sperma_CUB_dom_sf"/>
</dbReference>
<dbReference type="AlphaFoldDB" id="A0A2C9LK86"/>
<evidence type="ECO:0000256" key="2">
    <source>
        <dbReference type="PROSITE-ProRule" id="PRU00059"/>
    </source>
</evidence>
<dbReference type="EnsemblMetazoa" id="BGLB032118-RA">
    <property type="protein sequence ID" value="BGLB032118-PA"/>
    <property type="gene ID" value="BGLB032118"/>
</dbReference>
<proteinExistence type="predicted"/>
<keyword evidence="4" id="KW-1133">Transmembrane helix</keyword>
<dbReference type="SMART" id="SM00289">
    <property type="entry name" value="WR1"/>
    <property type="match status" value="9"/>
</dbReference>
<feature type="domain" description="Fibronectin type-III" evidence="6">
    <location>
        <begin position="671"/>
        <end position="760"/>
    </location>
</feature>
<dbReference type="SMART" id="SM00042">
    <property type="entry name" value="CUB"/>
    <property type="match status" value="1"/>
</dbReference>
<dbReference type="InterPro" id="IPR006150">
    <property type="entry name" value="Cys_repeat_1"/>
</dbReference>
<dbReference type="OrthoDB" id="6129273at2759"/>
<evidence type="ECO:0000259" key="6">
    <source>
        <dbReference type="PROSITE" id="PS50853"/>
    </source>
</evidence>
<evidence type="ECO:0000256" key="4">
    <source>
        <dbReference type="SAM" id="Phobius"/>
    </source>
</evidence>
<gene>
    <name evidence="7" type="primary">106075062</name>
</gene>
<dbReference type="PROSITE" id="PS01180">
    <property type="entry name" value="CUB"/>
    <property type="match status" value="2"/>
</dbReference>
<dbReference type="Pfam" id="PF00431">
    <property type="entry name" value="CUB"/>
    <property type="match status" value="1"/>
</dbReference>
<feature type="compositionally biased region" description="Basic and acidic residues" evidence="3">
    <location>
        <begin position="1002"/>
        <end position="1013"/>
    </location>
</feature>
<dbReference type="InterPro" id="IPR006149">
    <property type="entry name" value="EB_dom"/>
</dbReference>
<dbReference type="SUPFAM" id="SSF49854">
    <property type="entry name" value="Spermadhesin, CUB domain"/>
    <property type="match status" value="1"/>
</dbReference>
<dbReference type="PANTHER" id="PTHR39069">
    <property type="entry name" value="ECDYSONE-INDUCIBLE GENE E1, ISOFORM A"/>
    <property type="match status" value="1"/>
</dbReference>
<feature type="domain" description="CUB" evidence="5">
    <location>
        <begin position="1"/>
        <end position="65"/>
    </location>
</feature>
<evidence type="ECO:0008006" key="9">
    <source>
        <dbReference type="Google" id="ProtNLM"/>
    </source>
</evidence>
<dbReference type="Proteomes" id="UP000076420">
    <property type="component" value="Unassembled WGS sequence"/>
</dbReference>
<protein>
    <recommendedName>
        <fullName evidence="9">CUB domain-containing protein</fullName>
    </recommendedName>
</protein>
<dbReference type="KEGG" id="bgt:106075062"/>
<reference evidence="7" key="1">
    <citation type="submission" date="2020-05" db="UniProtKB">
        <authorList>
            <consortium name="EnsemblMetazoa"/>
        </authorList>
    </citation>
    <scope>IDENTIFICATION</scope>
    <source>
        <strain evidence="7">BB02</strain>
    </source>
</reference>
<evidence type="ECO:0000313" key="7">
    <source>
        <dbReference type="EnsemblMetazoa" id="BGLB032118-PA"/>
    </source>
</evidence>
<keyword evidence="1" id="KW-1015">Disulfide bond</keyword>
<dbReference type="PANTHER" id="PTHR39069:SF8">
    <property type="entry name" value="FI17111P1"/>
    <property type="match status" value="1"/>
</dbReference>
<evidence type="ECO:0000313" key="8">
    <source>
        <dbReference type="Proteomes" id="UP000076420"/>
    </source>
</evidence>
<dbReference type="VEuPathDB" id="VectorBase:BGLB032118"/>
<dbReference type="PROSITE" id="PS50853">
    <property type="entry name" value="FN3"/>
    <property type="match status" value="1"/>
</dbReference>
<dbReference type="VEuPathDB" id="VectorBase:BGLAX_039500"/>
<comment type="caution">
    <text evidence="2">Lacks conserved residue(s) required for the propagation of feature annotation.</text>
</comment>
<feature type="transmembrane region" description="Helical" evidence="4">
    <location>
        <begin position="892"/>
        <end position="914"/>
    </location>
</feature>
<keyword evidence="4" id="KW-0812">Transmembrane</keyword>